<name>A0ABD2WPU7_9HYME</name>
<keyword evidence="1 4" id="KW-0489">Methyltransferase</keyword>
<protein>
    <recommendedName>
        <fullName evidence="4">S-adenosylmethionine sensor upstream of mTORC1</fullName>
    </recommendedName>
    <alternativeName>
        <fullName evidence="4">Probable methyltransferase BMT2 homolog</fullName>
        <ecNumber evidence="4">2.1.1.-</ecNumber>
    </alternativeName>
</protein>
<proteinExistence type="inferred from homology"/>
<accession>A0ABD2WPU7</accession>
<dbReference type="HAMAP" id="MF_03044">
    <property type="entry name" value="BMT2"/>
    <property type="match status" value="1"/>
</dbReference>
<organism evidence="5 6">
    <name type="scientific">Trichogramma kaykai</name>
    <dbReference type="NCBI Taxonomy" id="54128"/>
    <lineage>
        <taxon>Eukaryota</taxon>
        <taxon>Metazoa</taxon>
        <taxon>Ecdysozoa</taxon>
        <taxon>Arthropoda</taxon>
        <taxon>Hexapoda</taxon>
        <taxon>Insecta</taxon>
        <taxon>Pterygota</taxon>
        <taxon>Neoptera</taxon>
        <taxon>Endopterygota</taxon>
        <taxon>Hymenoptera</taxon>
        <taxon>Apocrita</taxon>
        <taxon>Proctotrupomorpha</taxon>
        <taxon>Chalcidoidea</taxon>
        <taxon>Trichogrammatidae</taxon>
        <taxon>Trichogramma</taxon>
    </lineage>
</organism>
<dbReference type="CDD" id="cd02440">
    <property type="entry name" value="AdoMet_MTases"/>
    <property type="match status" value="1"/>
</dbReference>
<dbReference type="Proteomes" id="UP001627154">
    <property type="component" value="Unassembled WGS sequence"/>
</dbReference>
<dbReference type="Pfam" id="PF11968">
    <property type="entry name" value="Bmt2"/>
    <property type="match status" value="1"/>
</dbReference>
<feature type="binding site" evidence="4">
    <location>
        <position position="144"/>
    </location>
    <ligand>
        <name>S-adenosyl-L-methionine</name>
        <dbReference type="ChEBI" id="CHEBI:59789"/>
    </ligand>
</feature>
<dbReference type="GO" id="GO:0008168">
    <property type="term" value="F:methyltransferase activity"/>
    <property type="evidence" value="ECO:0007669"/>
    <property type="project" value="UniProtKB-UniRule"/>
</dbReference>
<keyword evidence="2 4" id="KW-0808">Transferase</keyword>
<comment type="similarity">
    <text evidence="4">Belongs to the BMT2 family.</text>
</comment>
<comment type="function">
    <text evidence="4">S-adenosyl-L-methionine-binding protein that acts as an inhibitor of mTORC1 signaling. Acts as a sensor of S-adenosyl-L-methionine to signal methionine sufficiency to mTORC1. Probably also acts as a S-adenosyl-L-methionine-dependent methyltransferase.</text>
</comment>
<dbReference type="EC" id="2.1.1.-" evidence="4"/>
<dbReference type="EMBL" id="JBJJXI010000092">
    <property type="protein sequence ID" value="KAL3394497.1"/>
    <property type="molecule type" value="Genomic_DNA"/>
</dbReference>
<dbReference type="InterPro" id="IPR029063">
    <property type="entry name" value="SAM-dependent_MTases_sf"/>
</dbReference>
<dbReference type="InterPro" id="IPR021867">
    <property type="entry name" value="Bmt2/SAMTOR"/>
</dbReference>
<dbReference type="PANTHER" id="PTHR21008:SF0">
    <property type="entry name" value="S-ADENOSYLMETHIONINE SENSOR UPSTREAM OF MTORC1"/>
    <property type="match status" value="1"/>
</dbReference>
<evidence type="ECO:0000256" key="4">
    <source>
        <dbReference type="HAMAP-Rule" id="MF_03044"/>
    </source>
</evidence>
<dbReference type="GO" id="GO:0032259">
    <property type="term" value="P:methylation"/>
    <property type="evidence" value="ECO:0007669"/>
    <property type="project" value="UniProtKB-KW"/>
</dbReference>
<feature type="binding site" evidence="4">
    <location>
        <position position="162"/>
    </location>
    <ligand>
        <name>S-adenosyl-L-methionine</name>
        <dbReference type="ChEBI" id="CHEBI:59789"/>
    </ligand>
</feature>
<reference evidence="5 6" key="1">
    <citation type="journal article" date="2024" name="bioRxiv">
        <title>A reference genome for Trichogramma kaykai: A tiny desert-dwelling parasitoid wasp with competing sex-ratio distorters.</title>
        <authorList>
            <person name="Culotta J."/>
            <person name="Lindsey A.R."/>
        </authorList>
    </citation>
    <scope>NUCLEOTIDE SEQUENCE [LARGE SCALE GENOMIC DNA]</scope>
    <source>
        <strain evidence="5 6">KSX58</strain>
    </source>
</reference>
<dbReference type="PANTHER" id="PTHR21008">
    <property type="entry name" value="S-ADENOSYLMETHIONINE SENSOR UPSTREAM OF MTORC1-RELATED"/>
    <property type="match status" value="1"/>
</dbReference>
<gene>
    <name evidence="5" type="ORF">TKK_011494</name>
</gene>
<evidence type="ECO:0000256" key="1">
    <source>
        <dbReference type="ARBA" id="ARBA00022603"/>
    </source>
</evidence>
<keyword evidence="6" id="KW-1185">Reference proteome</keyword>
<evidence type="ECO:0000313" key="5">
    <source>
        <dbReference type="EMBL" id="KAL3394497.1"/>
    </source>
</evidence>
<dbReference type="AlphaFoldDB" id="A0ABD2WPU7"/>
<comment type="caution">
    <text evidence="5">The sequence shown here is derived from an EMBL/GenBank/DDBJ whole genome shotgun (WGS) entry which is preliminary data.</text>
</comment>
<evidence type="ECO:0000256" key="2">
    <source>
        <dbReference type="ARBA" id="ARBA00022679"/>
    </source>
</evidence>
<keyword evidence="3 4" id="KW-0949">S-adenosyl-L-methionine</keyword>
<evidence type="ECO:0000313" key="6">
    <source>
        <dbReference type="Proteomes" id="UP001627154"/>
    </source>
</evidence>
<sequence>MDTNLEKTVYYVEKTEKKATEQHKRLANFIKGTHGQLRNNSKIYGAIEAWKRHIAEKEKLKEYAECMHKLATQHWAQNSTVLSLNYSRIEWIKNQIKNYFLYQGVEKFDNKEISLMKSTLQEQENIELRIKTLYNSKLDILDVGSCYNPFENESFFNVTPIDIAPYSEDVIKCDFLNLKVDNQKTFSNDGELIELPKNAFDAVIFSLLLEYIPCPKLRFSCCQKAFDLLKFGGILLIITPDSKHQGANTKIINTSWKATLSKVGFMRTHYEKLPHIHCLIFRKCFFKEAAIKRIDWRKICLNDEVFTENKIFIPQDFQSRTEKDSDSNSIKERDDKKIVSSFMQLPFND</sequence>
<dbReference type="SUPFAM" id="SSF53335">
    <property type="entry name" value="S-adenosyl-L-methionine-dependent methyltransferases"/>
    <property type="match status" value="1"/>
</dbReference>
<evidence type="ECO:0000256" key="3">
    <source>
        <dbReference type="ARBA" id="ARBA00022691"/>
    </source>
</evidence>
<dbReference type="Gene3D" id="3.40.50.150">
    <property type="entry name" value="Vaccinia Virus protein VP39"/>
    <property type="match status" value="1"/>
</dbReference>